<dbReference type="Proteomes" id="UP000192660">
    <property type="component" value="Unassembled WGS sequence"/>
</dbReference>
<protein>
    <submittedName>
        <fullName evidence="2">Uncharacterized protein</fullName>
    </submittedName>
</protein>
<evidence type="ECO:0000313" key="2">
    <source>
        <dbReference type="EMBL" id="SMC03721.1"/>
    </source>
</evidence>
<evidence type="ECO:0000313" key="3">
    <source>
        <dbReference type="Proteomes" id="UP000192660"/>
    </source>
</evidence>
<reference evidence="3" key="1">
    <citation type="submission" date="2017-04" db="EMBL/GenBank/DDBJ databases">
        <authorList>
            <person name="Varghese N."/>
            <person name="Submissions S."/>
        </authorList>
    </citation>
    <scope>NUCLEOTIDE SEQUENCE [LARGE SCALE GENOMIC DNA]</scope>
    <source>
        <strain evidence="3">DSM 9293</strain>
    </source>
</reference>
<feature type="transmembrane region" description="Helical" evidence="1">
    <location>
        <begin position="21"/>
        <end position="44"/>
    </location>
</feature>
<evidence type="ECO:0000256" key="1">
    <source>
        <dbReference type="SAM" id="Phobius"/>
    </source>
</evidence>
<gene>
    <name evidence="2" type="ORF">SAMN00768000_1237</name>
</gene>
<dbReference type="EMBL" id="FWWY01000001">
    <property type="protein sequence ID" value="SMC03721.1"/>
    <property type="molecule type" value="Genomic_DNA"/>
</dbReference>
<keyword evidence="1" id="KW-0472">Membrane</keyword>
<dbReference type="RefSeq" id="WP_084661012.1">
    <property type="nucleotide sequence ID" value="NZ_FWWY01000001.1"/>
</dbReference>
<dbReference type="AlphaFoldDB" id="A0A1W1WBN8"/>
<sequence>MKNFPLTEFRSKRRRSSSTSPLMLKVLIGTLLIMSVIMGTLPSWRSSLHPFFEPGTINLFVKSPQMVHVMTTRNGTIVVTLRKNSYPFTAHLQLINPTAINELVSIHSTDYANTVRIDRHHQKWIAIPVGSSRDLVIRIQYQLSA</sequence>
<proteinExistence type="predicted"/>
<keyword evidence="1" id="KW-0812">Transmembrane</keyword>
<accession>A0A1W1WBN8</accession>
<keyword evidence="1" id="KW-1133">Transmembrane helix</keyword>
<dbReference type="OrthoDB" id="9939345at2"/>
<dbReference type="STRING" id="28034.BFX07_09970"/>
<name>A0A1W1WBN8_SULTA</name>
<organism evidence="2 3">
    <name type="scientific">Sulfobacillus thermosulfidooxidans (strain DSM 9293 / VKM B-1269 / AT-1)</name>
    <dbReference type="NCBI Taxonomy" id="929705"/>
    <lineage>
        <taxon>Bacteria</taxon>
        <taxon>Bacillati</taxon>
        <taxon>Bacillota</taxon>
        <taxon>Clostridia</taxon>
        <taxon>Eubacteriales</taxon>
        <taxon>Clostridiales Family XVII. Incertae Sedis</taxon>
        <taxon>Sulfobacillus</taxon>
    </lineage>
</organism>
<keyword evidence="3" id="KW-1185">Reference proteome</keyword>